<proteinExistence type="predicted"/>
<dbReference type="Gene3D" id="1.10.1040.10">
    <property type="entry name" value="N-(1-d-carboxylethyl)-l-norvaline Dehydrogenase, domain 2"/>
    <property type="match status" value="1"/>
</dbReference>
<dbReference type="SUPFAM" id="SSF51735">
    <property type="entry name" value="NAD(P)-binding Rossmann-fold domains"/>
    <property type="match status" value="1"/>
</dbReference>
<reference evidence="6" key="1">
    <citation type="submission" date="2020-11" db="EMBL/GenBank/DDBJ databases">
        <title>Agrobacterium vitis strain K377 genome.</title>
        <authorList>
            <person name="Xi H."/>
        </authorList>
    </citation>
    <scope>NUCLEOTIDE SEQUENCE</scope>
    <source>
        <strain evidence="6">K377</strain>
        <plasmid evidence="6">unnamed3</plasmid>
    </source>
</reference>
<keyword evidence="1" id="KW-0560">Oxidoreductase</keyword>
<dbReference type="PIRSF" id="PIRSF000103">
    <property type="entry name" value="HIBADH"/>
    <property type="match status" value="1"/>
</dbReference>
<dbReference type="InterPro" id="IPR051265">
    <property type="entry name" value="HIBADH-related_NP60_sf"/>
</dbReference>
<dbReference type="InterPro" id="IPR015815">
    <property type="entry name" value="HIBADH-related"/>
</dbReference>
<dbReference type="InterPro" id="IPR006115">
    <property type="entry name" value="6PGDH_NADP-bd"/>
</dbReference>
<evidence type="ECO:0000256" key="2">
    <source>
        <dbReference type="ARBA" id="ARBA00023027"/>
    </source>
</evidence>
<keyword evidence="2" id="KW-0520">NAD</keyword>
<evidence type="ECO:0000313" key="6">
    <source>
        <dbReference type="EMBL" id="MBF2714332.1"/>
    </source>
</evidence>
<protein>
    <submittedName>
        <fullName evidence="6">NAD(P)-dependent oxidoreductase</fullName>
    </submittedName>
</protein>
<dbReference type="AlphaFoldDB" id="A0AAE2UPU0"/>
<accession>A0AAE2UPU0</accession>
<dbReference type="InterPro" id="IPR029154">
    <property type="entry name" value="HIBADH-like_NADP-bd"/>
</dbReference>
<feature type="domain" description="6-phosphogluconate dehydrogenase NADP-binding" evidence="4">
    <location>
        <begin position="3"/>
        <end position="151"/>
    </location>
</feature>
<dbReference type="EMBL" id="JACXXJ020000004">
    <property type="protein sequence ID" value="MBF2714332.1"/>
    <property type="molecule type" value="Genomic_DNA"/>
</dbReference>
<sequence length="294" mass="30622">MSVSVIGLGKIGSEIVPHLLSLGEVKVWNRSQAAVDRAVELGATAAKDLSDAFASDLVISALFDDQAVLATMTSELISQAAPQTLHVCLSTLSPDLADDLARLHAVAGVGYLSAPLFGRPEAVQLQAANICVAGNAELIERARPYLETFGRLWPIGQEPRQANVAKLCGNYLIGAAVAAMAEATAILNMQGADADAFMSLMTKTLFSCPIYKNYAPSVTGTRPLPPTGLALPMKDMELLAAVAGNDTAKTGILAALREQLSRAATMGLGADDWSVALAGLARHGHAHAPNDPSN</sequence>
<dbReference type="PANTHER" id="PTHR43580">
    <property type="entry name" value="OXIDOREDUCTASE GLYR1-RELATED"/>
    <property type="match status" value="1"/>
</dbReference>
<dbReference type="Proteomes" id="UP000655037">
    <property type="component" value="Unassembled WGS sequence"/>
</dbReference>
<dbReference type="SUPFAM" id="SSF48179">
    <property type="entry name" value="6-phosphogluconate dehydrogenase C-terminal domain-like"/>
    <property type="match status" value="1"/>
</dbReference>
<evidence type="ECO:0000313" key="7">
    <source>
        <dbReference type="Proteomes" id="UP000655037"/>
    </source>
</evidence>
<evidence type="ECO:0000259" key="5">
    <source>
        <dbReference type="Pfam" id="PF14833"/>
    </source>
</evidence>
<comment type="caution">
    <text evidence="6">The sequence shown here is derived from an EMBL/GenBank/DDBJ whole genome shotgun (WGS) entry which is preliminary data.</text>
</comment>
<evidence type="ECO:0000256" key="3">
    <source>
        <dbReference type="PIRSR" id="PIRSR000103-1"/>
    </source>
</evidence>
<evidence type="ECO:0000259" key="4">
    <source>
        <dbReference type="Pfam" id="PF03446"/>
    </source>
</evidence>
<keyword evidence="6" id="KW-0614">Plasmid</keyword>
<evidence type="ECO:0000256" key="1">
    <source>
        <dbReference type="ARBA" id="ARBA00023002"/>
    </source>
</evidence>
<feature type="active site" evidence="3">
    <location>
        <position position="166"/>
    </location>
</feature>
<feature type="domain" description="3-hydroxyisobutyrate dehydrogenase-like NAD-binding" evidence="5">
    <location>
        <begin position="162"/>
        <end position="274"/>
    </location>
</feature>
<dbReference type="GO" id="GO:0050661">
    <property type="term" value="F:NADP binding"/>
    <property type="evidence" value="ECO:0007669"/>
    <property type="project" value="InterPro"/>
</dbReference>
<name>A0AAE2UPU0_AGRVI</name>
<dbReference type="PANTHER" id="PTHR43580:SF2">
    <property type="entry name" value="CYTOKINE-LIKE NUCLEAR FACTOR N-PAC"/>
    <property type="match status" value="1"/>
</dbReference>
<dbReference type="GO" id="GO:0016491">
    <property type="term" value="F:oxidoreductase activity"/>
    <property type="evidence" value="ECO:0007669"/>
    <property type="project" value="UniProtKB-KW"/>
</dbReference>
<gene>
    <name evidence="6" type="ORF">IEI95_008820</name>
</gene>
<dbReference type="Gene3D" id="3.40.50.720">
    <property type="entry name" value="NAD(P)-binding Rossmann-like Domain"/>
    <property type="match status" value="1"/>
</dbReference>
<organism evidence="6 7">
    <name type="scientific">Agrobacterium vitis</name>
    <name type="common">Rhizobium vitis</name>
    <dbReference type="NCBI Taxonomy" id="373"/>
    <lineage>
        <taxon>Bacteria</taxon>
        <taxon>Pseudomonadati</taxon>
        <taxon>Pseudomonadota</taxon>
        <taxon>Alphaproteobacteria</taxon>
        <taxon>Hyphomicrobiales</taxon>
        <taxon>Rhizobiaceae</taxon>
        <taxon>Rhizobium/Agrobacterium group</taxon>
        <taxon>Agrobacterium</taxon>
    </lineage>
</organism>
<dbReference type="RefSeq" id="WP_194416310.1">
    <property type="nucleotide sequence ID" value="NZ_JACXXJ020000004.1"/>
</dbReference>
<dbReference type="GO" id="GO:0051287">
    <property type="term" value="F:NAD binding"/>
    <property type="evidence" value="ECO:0007669"/>
    <property type="project" value="InterPro"/>
</dbReference>
<dbReference type="InterPro" id="IPR013328">
    <property type="entry name" value="6PGD_dom2"/>
</dbReference>
<dbReference type="Pfam" id="PF03446">
    <property type="entry name" value="NAD_binding_2"/>
    <property type="match status" value="1"/>
</dbReference>
<geneLocation type="plasmid" evidence="6">
    <name>unnamed3</name>
</geneLocation>
<dbReference type="InterPro" id="IPR008927">
    <property type="entry name" value="6-PGluconate_DH-like_C_sf"/>
</dbReference>
<dbReference type="InterPro" id="IPR036291">
    <property type="entry name" value="NAD(P)-bd_dom_sf"/>
</dbReference>
<dbReference type="Pfam" id="PF14833">
    <property type="entry name" value="NAD_binding_11"/>
    <property type="match status" value="1"/>
</dbReference>